<dbReference type="Proteomes" id="UP001158067">
    <property type="component" value="Unassembled WGS sequence"/>
</dbReference>
<organism evidence="3 4">
    <name type="scientific">Neorhodopirellula lusitana</name>
    <dbReference type="NCBI Taxonomy" id="445327"/>
    <lineage>
        <taxon>Bacteria</taxon>
        <taxon>Pseudomonadati</taxon>
        <taxon>Planctomycetota</taxon>
        <taxon>Planctomycetia</taxon>
        <taxon>Pirellulales</taxon>
        <taxon>Pirellulaceae</taxon>
        <taxon>Neorhodopirellula</taxon>
    </lineage>
</organism>
<feature type="compositionally biased region" description="Basic and acidic residues" evidence="1">
    <location>
        <begin position="1"/>
        <end position="18"/>
    </location>
</feature>
<evidence type="ECO:0000256" key="1">
    <source>
        <dbReference type="SAM" id="MobiDB-lite"/>
    </source>
</evidence>
<accession>A0ABY1QAP7</accession>
<keyword evidence="2" id="KW-0472">Membrane</keyword>
<evidence type="ECO:0000256" key="2">
    <source>
        <dbReference type="SAM" id="Phobius"/>
    </source>
</evidence>
<comment type="caution">
    <text evidence="3">The sequence shown here is derived from an EMBL/GenBank/DDBJ whole genome shotgun (WGS) entry which is preliminary data.</text>
</comment>
<keyword evidence="2" id="KW-0812">Transmembrane</keyword>
<reference evidence="3 4" key="1">
    <citation type="submission" date="2017-05" db="EMBL/GenBank/DDBJ databases">
        <authorList>
            <person name="Varghese N."/>
            <person name="Submissions S."/>
        </authorList>
    </citation>
    <scope>NUCLEOTIDE SEQUENCE [LARGE SCALE GENOMIC DNA]</scope>
    <source>
        <strain evidence="3 4">DSM 25457</strain>
    </source>
</reference>
<proteinExistence type="predicted"/>
<feature type="transmembrane region" description="Helical" evidence="2">
    <location>
        <begin position="60"/>
        <end position="80"/>
    </location>
</feature>
<gene>
    <name evidence="3" type="ORF">SAMN06265222_108229</name>
</gene>
<evidence type="ECO:0000313" key="4">
    <source>
        <dbReference type="Proteomes" id="UP001158067"/>
    </source>
</evidence>
<evidence type="ECO:0000313" key="3">
    <source>
        <dbReference type="EMBL" id="SMP64540.1"/>
    </source>
</evidence>
<sequence>TAKELPTDDLPPKSEPKPFRHSSLGLCPCHSGQVSLMGFLATKRPDPNGTSVRLLDEDDLVGSILFVVTTISVFVGHWSANHKYQSNKANTCASGFGIKFWTFTFCKYCGKYRRQDQGAKRRCSGNTWRMRR</sequence>
<keyword evidence="2" id="KW-1133">Transmembrane helix</keyword>
<feature type="non-terminal residue" evidence="3">
    <location>
        <position position="1"/>
    </location>
</feature>
<keyword evidence="4" id="KW-1185">Reference proteome</keyword>
<name>A0ABY1QAP7_9BACT</name>
<protein>
    <submittedName>
        <fullName evidence="3">Uncharacterized protein</fullName>
    </submittedName>
</protein>
<dbReference type="EMBL" id="FXUG01000008">
    <property type="protein sequence ID" value="SMP64540.1"/>
    <property type="molecule type" value="Genomic_DNA"/>
</dbReference>
<feature type="region of interest" description="Disordered" evidence="1">
    <location>
        <begin position="1"/>
        <end position="21"/>
    </location>
</feature>